<gene>
    <name evidence="1" type="ORF">N2K84_11805</name>
</gene>
<comment type="caution">
    <text evidence="1">The sequence shown here is derived from an EMBL/GenBank/DDBJ whole genome shotgun (WGS) entry which is preliminary data.</text>
</comment>
<dbReference type="AlphaFoldDB" id="A0AA41Y9G7"/>
<accession>A0AA41Y9G7</accession>
<protein>
    <submittedName>
        <fullName evidence="1">Uncharacterized protein</fullName>
    </submittedName>
</protein>
<sequence>MREKIKLEKIDNDTERDIILLLKEKEKCMMGDILMNLRLSYRRGKQHINSLLSKNWISNKEKAPYFTLLIDLD</sequence>
<keyword evidence="2" id="KW-1185">Reference proteome</keyword>
<dbReference type="Proteomes" id="UP001163821">
    <property type="component" value="Unassembled WGS sequence"/>
</dbReference>
<dbReference type="EMBL" id="JAPAAF010000016">
    <property type="protein sequence ID" value="MCW0483418.1"/>
    <property type="molecule type" value="Genomic_DNA"/>
</dbReference>
<reference evidence="1" key="1">
    <citation type="submission" date="2022-10" db="EMBL/GenBank/DDBJ databases">
        <title>Gaoshiqiia sediminis gen. nov., sp. nov., isolated from coastal sediment.</title>
        <authorList>
            <person name="Yu W.X."/>
            <person name="Mu D.S."/>
            <person name="Du J.Z."/>
            <person name="Liang Y.Q."/>
        </authorList>
    </citation>
    <scope>NUCLEOTIDE SEQUENCE</scope>
    <source>
        <strain evidence="1">A06</strain>
    </source>
</reference>
<evidence type="ECO:0000313" key="2">
    <source>
        <dbReference type="Proteomes" id="UP001163821"/>
    </source>
</evidence>
<name>A0AA41Y9G7_9BACT</name>
<evidence type="ECO:0000313" key="1">
    <source>
        <dbReference type="EMBL" id="MCW0483418.1"/>
    </source>
</evidence>
<organism evidence="1 2">
    <name type="scientific">Gaoshiqia sediminis</name>
    <dbReference type="NCBI Taxonomy" id="2986998"/>
    <lineage>
        <taxon>Bacteria</taxon>
        <taxon>Pseudomonadati</taxon>
        <taxon>Bacteroidota</taxon>
        <taxon>Bacteroidia</taxon>
        <taxon>Marinilabiliales</taxon>
        <taxon>Prolixibacteraceae</taxon>
        <taxon>Gaoshiqia</taxon>
    </lineage>
</organism>
<proteinExistence type="predicted"/>
<dbReference type="RefSeq" id="WP_282592020.1">
    <property type="nucleotide sequence ID" value="NZ_JAPAAF010000016.1"/>
</dbReference>